<feature type="region of interest" description="Disordered" evidence="1">
    <location>
        <begin position="1"/>
        <end position="25"/>
    </location>
</feature>
<dbReference type="Pfam" id="PF03537">
    <property type="entry name" value="Glyco_hydro_114"/>
    <property type="match status" value="1"/>
</dbReference>
<keyword evidence="2" id="KW-1133">Transmembrane helix</keyword>
<evidence type="ECO:0000256" key="2">
    <source>
        <dbReference type="SAM" id="Phobius"/>
    </source>
</evidence>
<feature type="transmembrane region" description="Helical" evidence="2">
    <location>
        <begin position="42"/>
        <end position="69"/>
    </location>
</feature>
<dbReference type="InterPro" id="IPR013785">
    <property type="entry name" value="Aldolase_TIM"/>
</dbReference>
<sequence>MDELTMRATTHRDREHRRQPGGFPTCRCSTGRGRRRRRLPTAAAAAATSVSLFLSALLLDAAVAAGDWWKPGPGVSWQMQLAGEIDLSVDVDMYNIDLFDAATSEIEELRDRDVVVICSFSAGTFEEGRLDSDDFESDWLGGGVEDGFEGERWLNITAEGVLTVMTARLDLATNKSCQGVEPSNVQVYLNENSGFNITASDQLTYNTWLAGQAHDRNLSVGLRNDWLQLDDLEPSFDWALSEDCLFQGECGLFSVKF</sequence>
<dbReference type="OrthoDB" id="2108802at2759"/>
<accession>D8LHZ6</accession>
<keyword evidence="5" id="KW-1185">Reference proteome</keyword>
<dbReference type="InterPro" id="IPR004352">
    <property type="entry name" value="GH114_TIM-barrel"/>
</dbReference>
<evidence type="ECO:0000313" key="5">
    <source>
        <dbReference type="Proteomes" id="UP000002630"/>
    </source>
</evidence>
<dbReference type="OMA" id="VMGMKNG"/>
<dbReference type="Proteomes" id="UP000002630">
    <property type="component" value="Linkage Group LG13"/>
</dbReference>
<keyword evidence="2" id="KW-0472">Membrane</keyword>
<name>D8LHZ6_ECTSI</name>
<evidence type="ECO:0000313" key="4">
    <source>
        <dbReference type="EMBL" id="CBN74427.1"/>
    </source>
</evidence>
<dbReference type="SUPFAM" id="SSF51445">
    <property type="entry name" value="(Trans)glycosidases"/>
    <property type="match status" value="1"/>
</dbReference>
<dbReference type="InterPro" id="IPR017853">
    <property type="entry name" value="GH"/>
</dbReference>
<evidence type="ECO:0000259" key="3">
    <source>
        <dbReference type="Pfam" id="PF03537"/>
    </source>
</evidence>
<evidence type="ECO:0000256" key="1">
    <source>
        <dbReference type="SAM" id="MobiDB-lite"/>
    </source>
</evidence>
<reference evidence="4 5" key="1">
    <citation type="journal article" date="2010" name="Nature">
        <title>The Ectocarpus genome and the independent evolution of multicellularity in brown algae.</title>
        <authorList>
            <person name="Cock J.M."/>
            <person name="Sterck L."/>
            <person name="Rouze P."/>
            <person name="Scornet D."/>
            <person name="Allen A.E."/>
            <person name="Amoutzias G."/>
            <person name="Anthouard V."/>
            <person name="Artiguenave F."/>
            <person name="Aury J.M."/>
            <person name="Badger J.H."/>
            <person name="Beszteri B."/>
            <person name="Billiau K."/>
            <person name="Bonnet E."/>
            <person name="Bothwell J.H."/>
            <person name="Bowler C."/>
            <person name="Boyen C."/>
            <person name="Brownlee C."/>
            <person name="Carrano C.J."/>
            <person name="Charrier B."/>
            <person name="Cho G.Y."/>
            <person name="Coelho S.M."/>
            <person name="Collen J."/>
            <person name="Corre E."/>
            <person name="Da Silva C."/>
            <person name="Delage L."/>
            <person name="Delaroque N."/>
            <person name="Dittami S.M."/>
            <person name="Doulbeau S."/>
            <person name="Elias M."/>
            <person name="Farnham G."/>
            <person name="Gachon C.M."/>
            <person name="Gschloessl B."/>
            <person name="Heesch S."/>
            <person name="Jabbari K."/>
            <person name="Jubin C."/>
            <person name="Kawai H."/>
            <person name="Kimura K."/>
            <person name="Kloareg B."/>
            <person name="Kupper F.C."/>
            <person name="Lang D."/>
            <person name="Le Bail A."/>
            <person name="Leblanc C."/>
            <person name="Lerouge P."/>
            <person name="Lohr M."/>
            <person name="Lopez P.J."/>
            <person name="Martens C."/>
            <person name="Maumus F."/>
            <person name="Michel G."/>
            <person name="Miranda-Saavedra D."/>
            <person name="Morales J."/>
            <person name="Moreau H."/>
            <person name="Motomura T."/>
            <person name="Nagasato C."/>
            <person name="Napoli C.A."/>
            <person name="Nelson D.R."/>
            <person name="Nyvall-Collen P."/>
            <person name="Peters A.F."/>
            <person name="Pommier C."/>
            <person name="Potin P."/>
            <person name="Poulain J."/>
            <person name="Quesneville H."/>
            <person name="Read B."/>
            <person name="Rensing S.A."/>
            <person name="Ritter A."/>
            <person name="Rousvoal S."/>
            <person name="Samanta M."/>
            <person name="Samson G."/>
            <person name="Schroeder D.C."/>
            <person name="Segurens B."/>
            <person name="Strittmatter M."/>
            <person name="Tonon T."/>
            <person name="Tregear J.W."/>
            <person name="Valentin K."/>
            <person name="von Dassow P."/>
            <person name="Yamagishi T."/>
            <person name="Van de Peer Y."/>
            <person name="Wincker P."/>
        </authorList>
    </citation>
    <scope>NUCLEOTIDE SEQUENCE [LARGE SCALE GENOMIC DNA]</scope>
    <source>
        <strain evidence="5">Ec32 / CCAP1310/4</strain>
    </source>
</reference>
<organism evidence="4 5">
    <name type="scientific">Ectocarpus siliculosus</name>
    <name type="common">Brown alga</name>
    <name type="synonym">Conferva siliculosa</name>
    <dbReference type="NCBI Taxonomy" id="2880"/>
    <lineage>
        <taxon>Eukaryota</taxon>
        <taxon>Sar</taxon>
        <taxon>Stramenopiles</taxon>
        <taxon>Ochrophyta</taxon>
        <taxon>PX clade</taxon>
        <taxon>Phaeophyceae</taxon>
        <taxon>Ectocarpales</taxon>
        <taxon>Ectocarpaceae</taxon>
        <taxon>Ectocarpus</taxon>
    </lineage>
</organism>
<dbReference type="STRING" id="2880.D8LHZ6"/>
<gene>
    <name evidence="4" type="ORF">Esi_0020_0159</name>
</gene>
<dbReference type="PANTHER" id="PTHR35273">
    <property type="entry name" value="ALPHA-1,4 POLYGALACTOSAMINIDASE, PUTATIVE (AFU_ORTHOLOGUE AFUA_3G07890)-RELATED"/>
    <property type="match status" value="1"/>
</dbReference>
<dbReference type="PANTHER" id="PTHR35273:SF2">
    <property type="entry name" value="ALPHA-GALACTOSIDASE"/>
    <property type="match status" value="1"/>
</dbReference>
<dbReference type="EMBL" id="FN649738">
    <property type="protein sequence ID" value="CBN74427.1"/>
    <property type="molecule type" value="Genomic_DNA"/>
</dbReference>
<dbReference type="Gene3D" id="3.20.20.70">
    <property type="entry name" value="Aldolase class I"/>
    <property type="match status" value="1"/>
</dbReference>
<dbReference type="eggNOG" id="ENOG502RCTR">
    <property type="taxonomic scope" value="Eukaryota"/>
</dbReference>
<feature type="domain" description="Glycoside-hydrolase family GH114 TIM-barrel" evidence="3">
    <location>
        <begin position="76"/>
        <end position="254"/>
    </location>
</feature>
<dbReference type="InParanoid" id="D8LHZ6"/>
<proteinExistence type="predicted"/>
<keyword evidence="2" id="KW-0812">Transmembrane</keyword>
<dbReference type="AlphaFoldDB" id="D8LHZ6"/>
<protein>
    <recommendedName>
        <fullName evidence="3">Glycoside-hydrolase family GH114 TIM-barrel domain-containing protein</fullName>
    </recommendedName>
</protein>
<dbReference type="EMBL" id="FN648376">
    <property type="protein sequence ID" value="CBN74427.1"/>
    <property type="molecule type" value="Genomic_DNA"/>
</dbReference>